<comment type="cofactor">
    <cofactor evidence="1">
        <name>Fe cation</name>
        <dbReference type="ChEBI" id="CHEBI:24875"/>
    </cofactor>
</comment>
<dbReference type="InterPro" id="IPR002109">
    <property type="entry name" value="Glutaredoxin"/>
</dbReference>
<dbReference type="PANTHER" id="PTHR23409:SF18">
    <property type="entry name" value="RIBONUCLEOSIDE-DIPHOSPHATE REDUCTASE SUBUNIT M2"/>
    <property type="match status" value="1"/>
</dbReference>
<dbReference type="PANTHER" id="PTHR23409">
    <property type="entry name" value="RIBONUCLEOSIDE-DIPHOSPHATE REDUCTASE SMALL CHAIN"/>
    <property type="match status" value="1"/>
</dbReference>
<dbReference type="InterPro" id="IPR012348">
    <property type="entry name" value="RNR-like"/>
</dbReference>
<dbReference type="Pfam" id="PF00268">
    <property type="entry name" value="Ribonuc_red_sm"/>
    <property type="match status" value="1"/>
</dbReference>
<dbReference type="RefSeq" id="YP_004251147.1">
    <property type="nucleotide sequence ID" value="NC_015157.1"/>
</dbReference>
<dbReference type="GO" id="GO:0046872">
    <property type="term" value="F:metal ion binding"/>
    <property type="evidence" value="ECO:0007669"/>
    <property type="project" value="UniProtKB-KW"/>
</dbReference>
<gene>
    <name evidence="7" type="primary">ORF204</name>
</gene>
<evidence type="ECO:0000313" key="7">
    <source>
        <dbReference type="EMBL" id="ADX88022.1"/>
    </source>
</evidence>
<keyword evidence="5" id="KW-0560">Oxidoreductase</keyword>
<dbReference type="CDD" id="cd01049">
    <property type="entry name" value="RNRR2"/>
    <property type="match status" value="1"/>
</dbReference>
<dbReference type="EMBL" id="HQ641347">
    <property type="protein sequence ID" value="ADX88022.1"/>
    <property type="molecule type" value="Genomic_DNA"/>
</dbReference>
<organism evidence="7 8">
    <name type="scientific">Vibrio phage ICP1</name>
    <dbReference type="NCBI Taxonomy" id="979525"/>
    <lineage>
        <taxon>Viruses</taxon>
        <taxon>Duplodnaviria</taxon>
        <taxon>Heunggongvirae</taxon>
        <taxon>Uroviricota</taxon>
        <taxon>Caudoviricetes</taxon>
        <taxon>Mohonavirus</taxon>
        <taxon>Mohonavirus ICP1</taxon>
    </lineage>
</organism>
<dbReference type="InterPro" id="IPR009078">
    <property type="entry name" value="Ferritin-like_SF"/>
</dbReference>
<evidence type="ECO:0000256" key="4">
    <source>
        <dbReference type="ARBA" id="ARBA00022723"/>
    </source>
</evidence>
<evidence type="ECO:0000256" key="3">
    <source>
        <dbReference type="ARBA" id="ARBA00012274"/>
    </source>
</evidence>
<comment type="similarity">
    <text evidence="2">Belongs to the ribonucleoside diphosphate reductase small chain family.</text>
</comment>
<dbReference type="GO" id="GO:0004748">
    <property type="term" value="F:ribonucleoside-diphosphate reductase activity, thioredoxin disulfide as acceptor"/>
    <property type="evidence" value="ECO:0007669"/>
    <property type="project" value="UniProtKB-EC"/>
</dbReference>
<dbReference type="PROSITE" id="PS51354">
    <property type="entry name" value="GLUTAREDOXIN_2"/>
    <property type="match status" value="1"/>
</dbReference>
<protein>
    <recommendedName>
        <fullName evidence="3">ribonucleoside-diphosphate reductase</fullName>
        <ecNumber evidence="3">1.17.4.1</ecNumber>
    </recommendedName>
</protein>
<dbReference type="GeneID" id="10228685"/>
<evidence type="ECO:0000313" key="8">
    <source>
        <dbReference type="Proteomes" id="UP000007502"/>
    </source>
</evidence>
<proteinExistence type="inferred from homology"/>
<sequence length="450" mass="52323">MTIDNVLNLKNDGWKTGAYPLFLGQDLGLHDTMNRPYPELFKLFKLMKSLDWSEDEIRLHQDRMDFESVDQSTYDVMIKTLSWQYEADSLASRSIVTLFAPFITNSDLSQMMLRWSDNEALHSTTYSEIIRQCLKNPDDIFEEITSNKDVTERSYKIAEAFSKLKTLGARYTLSKESVSEKEIREVILKTIVSLYCLEQMEFMASFACTFALAEREIFLGVASLVQKIMIDETIHTRMDEAIINILLGDEVWLKTFEDIKPDIKEIVDSVYKQELSWSEYIFSEGRSIVGLNTSLLKEWVQYKSQVVYKKLGIEQPFEDVINNPLPWMENWLDIDSYQVANQEADNNNYRLNSISDDVPDEYVFDFGVQRCGVLGKLTQYTVYSKDGCPFCVKLKKFLDDNGITYNEIRVDVQHEYKDWLMAKGLRTVPQIFDQEGNYHGDCTSFIQKHS</sequence>
<dbReference type="PRINTS" id="PR00160">
    <property type="entry name" value="GLUTAREDOXIN"/>
</dbReference>
<dbReference type="Gene3D" id="3.40.30.10">
    <property type="entry name" value="Glutaredoxin"/>
    <property type="match status" value="1"/>
</dbReference>
<keyword evidence="8" id="KW-1185">Reference proteome</keyword>
<dbReference type="InterPro" id="IPR036249">
    <property type="entry name" value="Thioredoxin-like_sf"/>
</dbReference>
<accession>F1D1M8</accession>
<dbReference type="SUPFAM" id="SSF52833">
    <property type="entry name" value="Thioredoxin-like"/>
    <property type="match status" value="1"/>
</dbReference>
<keyword evidence="6" id="KW-0408">Iron</keyword>
<dbReference type="InterPro" id="IPR014025">
    <property type="entry name" value="Glutaredoxin_subgr"/>
</dbReference>
<dbReference type="InterPro" id="IPR033909">
    <property type="entry name" value="RNR_small"/>
</dbReference>
<evidence type="ECO:0000256" key="5">
    <source>
        <dbReference type="ARBA" id="ARBA00023002"/>
    </source>
</evidence>
<keyword evidence="4" id="KW-0479">Metal-binding</keyword>
<evidence type="ECO:0000256" key="1">
    <source>
        <dbReference type="ARBA" id="ARBA00001962"/>
    </source>
</evidence>
<dbReference type="EC" id="1.17.4.1" evidence="3"/>
<dbReference type="InterPro" id="IPR000358">
    <property type="entry name" value="RNR_small_fam"/>
</dbReference>
<dbReference type="GO" id="GO:0009263">
    <property type="term" value="P:deoxyribonucleotide biosynthetic process"/>
    <property type="evidence" value="ECO:0007669"/>
    <property type="project" value="InterPro"/>
</dbReference>
<dbReference type="SUPFAM" id="SSF47240">
    <property type="entry name" value="Ferritin-like"/>
    <property type="match status" value="1"/>
</dbReference>
<dbReference type="OrthoDB" id="4477at10239"/>
<dbReference type="Proteomes" id="UP000007502">
    <property type="component" value="Segment"/>
</dbReference>
<evidence type="ECO:0000256" key="6">
    <source>
        <dbReference type="ARBA" id="ARBA00023004"/>
    </source>
</evidence>
<reference evidence="7 8" key="1">
    <citation type="journal article" date="2011" name="MBio">
        <title>Evidence of a dominant lineage of Vibrio cholerae-specific lytic bacteriophages shed by cholera patients over a 10-year period in Dhaka, Bangladesh.</title>
        <authorList>
            <person name="Seed K.D."/>
            <person name="Bodi K.L."/>
            <person name="Kropinski A.M."/>
            <person name="Ackermann H.W."/>
            <person name="Calderwood S.B."/>
            <person name="Qadri F."/>
            <person name="Camilli A."/>
        </authorList>
    </citation>
    <scope>NUCLEOTIDE SEQUENCE [LARGE SCALE GENOMIC DNA]</scope>
</reference>
<evidence type="ECO:0000256" key="2">
    <source>
        <dbReference type="ARBA" id="ARBA00009303"/>
    </source>
</evidence>
<dbReference type="Gene3D" id="1.10.620.20">
    <property type="entry name" value="Ribonucleotide Reductase, subunit A"/>
    <property type="match status" value="1"/>
</dbReference>
<name>F1D1M8_9CAUD</name>
<dbReference type="UniPathway" id="UPA00326"/>
<dbReference type="KEGG" id="vg:10228685"/>
<dbReference type="Pfam" id="PF00462">
    <property type="entry name" value="Glutaredoxin"/>
    <property type="match status" value="1"/>
</dbReference>